<dbReference type="InterPro" id="IPR027244">
    <property type="entry name" value="IML1"/>
</dbReference>
<dbReference type="GO" id="GO:0010508">
    <property type="term" value="P:positive regulation of autophagy"/>
    <property type="evidence" value="ECO:0007669"/>
    <property type="project" value="TreeGrafter"/>
</dbReference>
<organism evidence="7 8">
    <name type="scientific">Rhizophagus clarus</name>
    <dbReference type="NCBI Taxonomy" id="94130"/>
    <lineage>
        <taxon>Eukaryota</taxon>
        <taxon>Fungi</taxon>
        <taxon>Fungi incertae sedis</taxon>
        <taxon>Mucoromycota</taxon>
        <taxon>Glomeromycotina</taxon>
        <taxon>Glomeromycetes</taxon>
        <taxon>Glomerales</taxon>
        <taxon>Glomeraceae</taxon>
        <taxon>Rhizophagus</taxon>
    </lineage>
</organism>
<comment type="similarity">
    <text evidence="2">Belongs to the IML1 family.</text>
</comment>
<feature type="region of interest" description="Disordered" evidence="5">
    <location>
        <begin position="620"/>
        <end position="645"/>
    </location>
</feature>
<dbReference type="InterPro" id="IPR036388">
    <property type="entry name" value="WH-like_DNA-bd_sf"/>
</dbReference>
<dbReference type="PANTHER" id="PTHR13179:SF8">
    <property type="entry name" value="GATOR COMPLEX PROTEIN DEPDC5"/>
    <property type="match status" value="1"/>
</dbReference>
<dbReference type="InterPro" id="IPR036390">
    <property type="entry name" value="WH_DNA-bd_sf"/>
</dbReference>
<dbReference type="SUPFAM" id="SSF46785">
    <property type="entry name" value="Winged helix' DNA-binding domain"/>
    <property type="match status" value="1"/>
</dbReference>
<dbReference type="Pfam" id="PF19418">
    <property type="entry name" value="DEPDC5_CTD"/>
    <property type="match status" value="1"/>
</dbReference>
<dbReference type="GO" id="GO:0005096">
    <property type="term" value="F:GTPase activator activity"/>
    <property type="evidence" value="ECO:0007669"/>
    <property type="project" value="InterPro"/>
</dbReference>
<dbReference type="InterPro" id="IPR045838">
    <property type="entry name" value="DEPDC5_CTD"/>
</dbReference>
<dbReference type="Pfam" id="PF12257">
    <property type="entry name" value="IML1"/>
    <property type="match status" value="1"/>
</dbReference>
<evidence type="ECO:0000256" key="5">
    <source>
        <dbReference type="SAM" id="MobiDB-lite"/>
    </source>
</evidence>
<comment type="caution">
    <text evidence="7">The sequence shown here is derived from an EMBL/GenBank/DDBJ whole genome shotgun (WGS) entry which is preliminary data.</text>
</comment>
<dbReference type="PROSITE" id="PS50186">
    <property type="entry name" value="DEP"/>
    <property type="match status" value="1"/>
</dbReference>
<sequence>MDSDPSNIATSNTFYNIQNKPPTPIPTPPPPSSFSSSNTTNTITPKHKMLNLWVHNDAFSKQDFILNPDFFPGIKLGQLLEIYNSNEKSDISKHLIIKVNSLDKEHIGKEKPILQISVSSNIANTFKFKNKSNVLIREVDAELVAADYIEFTFKDQYVGRSDMWRLSRSLIDTCVYTKQKINFADCIRAQVKKIFVKGEQSLCGYVTGNTKPIFRSESAKLFIFVQMSREMWEFDEDGELYYEKAIDGFFTELFQRWKDLSTNHVVSIVLFSRVYYDEEEVLNNGLVNEDESLKQIKRRWYKDFYKVIIDWEIRSDWSSALKLLKEELTQYQLNILLREKKKQNGETYKILLGKNSYAFEGNILEAINLALNPFDRHYVDRDLLRTGLSIIIVTPGCCRFEVDKKLLRLTAERMIDNGIGLDLVCLSRIPLHTVPLFKFNSQELSKAPLPDWWIKNTSRFGSKFSSQSKDSKLELRDPLDYDDDPNDDANFSYYKTPDWVDCNFYSRHQDKPFKPDKFITRCKMYEIQMMGIMEHEISYIIIPYLDDNPQSDEYDDNVFTTSKQNGSLLQQKSHDSLNRLHDTSPPSLRMHHSDSSNRQGNIFKPDLLIGENSLMINRSYSQTSHDSSYQDGHSKSNEFTDDDDDVVTSSTIDPISIKSSNNNYHQKNLFSLSPRRESYPEGSLYKQIRQMNHLNATIPLPPPSLFMNNIPPNYRPPLVNPCNPSKSHNRYGMSTHLRRWGHVFPRPLSINSMKWTALCTPACLPLITDYLSPIDEPGAYQEYTYTISVDSETFITNQDNDVSEEIKTETLLKEMIYQRLAQGYQLVVLDEIKSQNWEEYKQYYLSMGRHVHKLTYDPSGQLVEVKSVEVKRYVRKIQYEPNAIPYICAVWPKCQETYETRTINFTYPHIDYNWNYVDQLICGYQVDLYEHLKFWRTRFILIPLENIPTNLLKHGNEIFEEEEVRLNGIYKFLELFDKSLWVPPNENMDRKRENSSPHLRPTTDDLSIFVITPDGLYPRRSSVHPIDEKLTKDTKLDKIYQAMKNNATGILKDRQWHFKAYQNAIVGNEFVDWLISRFHDIDTRASAVAFGNELLDRGLFEHCQRRHRFLDGFYFYQINEEFAPRKTIKEWLRRKPRKDAEKIEEVPIKPTRIEFTKAIHIDIDPNKKSDRKETAILHYDVIYNVDTCYHFQLNWLACTARLIEELLQQWGRNAEKYGLKLVEAPVEQAMSLTDNNPFQSPTSIKLSLLPPTLEELEKLGKKLNPEINHNLYFEIELVKHFKFVLDVEADNRFPKEVDIIYSYHKTPYKYSQYIHRSGVAFIQICDPGEGFLWVNNRIYTTHNISNKNTSSPNPDLLLKEFQNFCNDKVALKKFWDDVVNSIVDFIYEPNVTEQRPDSMTKGNSGNESESSLKT</sequence>
<feature type="compositionally biased region" description="Polar residues" evidence="5">
    <location>
        <begin position="1"/>
        <end position="20"/>
    </location>
</feature>
<proteinExistence type="inferred from homology"/>
<accession>A0A2Z6QF75</accession>
<feature type="region of interest" description="Disordered" evidence="5">
    <location>
        <begin position="1394"/>
        <end position="1414"/>
    </location>
</feature>
<dbReference type="STRING" id="94130.A0A2Z6QF75"/>
<reference evidence="7 8" key="1">
    <citation type="submission" date="2017-11" db="EMBL/GenBank/DDBJ databases">
        <title>The genome of Rhizophagus clarus HR1 reveals common genetic basis of auxotrophy among arbuscular mycorrhizal fungi.</title>
        <authorList>
            <person name="Kobayashi Y."/>
        </authorList>
    </citation>
    <scope>NUCLEOTIDE SEQUENCE [LARGE SCALE GENOMIC DNA]</scope>
    <source>
        <strain evidence="7 8">HR1</strain>
    </source>
</reference>
<feature type="compositionally biased region" description="Polar residues" evidence="5">
    <location>
        <begin position="1400"/>
        <end position="1414"/>
    </location>
</feature>
<dbReference type="InterPro" id="IPR055213">
    <property type="entry name" value="IML1_double_psi_beta_barrel"/>
</dbReference>
<evidence type="ECO:0000259" key="6">
    <source>
        <dbReference type="PROSITE" id="PS50186"/>
    </source>
</evidence>
<dbReference type="Pfam" id="PF23013">
    <property type="entry name" value="IML1_N"/>
    <property type="match status" value="1"/>
</dbReference>
<feature type="region of interest" description="Disordered" evidence="5">
    <location>
        <begin position="568"/>
        <end position="601"/>
    </location>
</feature>
<dbReference type="Proteomes" id="UP000247702">
    <property type="component" value="Unassembled WGS sequence"/>
</dbReference>
<dbReference type="EMBL" id="BEXD01000413">
    <property type="protein sequence ID" value="GBB87252.1"/>
    <property type="molecule type" value="Genomic_DNA"/>
</dbReference>
<dbReference type="GO" id="GO:1904262">
    <property type="term" value="P:negative regulation of TORC1 signaling"/>
    <property type="evidence" value="ECO:0007669"/>
    <property type="project" value="TreeGrafter"/>
</dbReference>
<keyword evidence="8" id="KW-1185">Reference proteome</keyword>
<dbReference type="Pfam" id="PF00610">
    <property type="entry name" value="DEP"/>
    <property type="match status" value="1"/>
</dbReference>
<dbReference type="GO" id="GO:1990130">
    <property type="term" value="C:GATOR1 complex"/>
    <property type="evidence" value="ECO:0007669"/>
    <property type="project" value="TreeGrafter"/>
</dbReference>
<evidence type="ECO:0000256" key="3">
    <source>
        <dbReference type="ARBA" id="ARBA00018529"/>
    </source>
</evidence>
<name>A0A2Z6QF75_9GLOM</name>
<comment type="subcellular location">
    <subcellularLocation>
        <location evidence="1">Vacuole membrane</location>
        <topology evidence="1">Peripheral membrane protein</topology>
    </subcellularLocation>
</comment>
<evidence type="ECO:0000256" key="4">
    <source>
        <dbReference type="ARBA" id="ARBA00021881"/>
    </source>
</evidence>
<dbReference type="GO" id="GO:0035556">
    <property type="term" value="P:intracellular signal transduction"/>
    <property type="evidence" value="ECO:0007669"/>
    <property type="project" value="InterPro"/>
</dbReference>
<feature type="compositionally biased region" description="Pro residues" evidence="5">
    <location>
        <begin position="21"/>
        <end position="32"/>
    </location>
</feature>
<feature type="compositionally biased region" description="Basic and acidic residues" evidence="5">
    <location>
        <begin position="572"/>
        <end position="582"/>
    </location>
</feature>
<dbReference type="GO" id="GO:0005774">
    <property type="term" value="C:vacuolar membrane"/>
    <property type="evidence" value="ECO:0007669"/>
    <property type="project" value="UniProtKB-SubCell"/>
</dbReference>
<evidence type="ECO:0000256" key="1">
    <source>
        <dbReference type="ARBA" id="ARBA00004148"/>
    </source>
</evidence>
<feature type="region of interest" description="Disordered" evidence="5">
    <location>
        <begin position="1"/>
        <end position="41"/>
    </location>
</feature>
<dbReference type="PANTHER" id="PTHR13179">
    <property type="entry name" value="DEP DOMAIN CONTAINING PROTEIN 5"/>
    <property type="match status" value="1"/>
</dbReference>
<protein>
    <recommendedName>
        <fullName evidence="3">Vacuolar membrane-associated protein IML1</fullName>
    </recommendedName>
    <alternativeName>
        <fullName evidence="4">Vacuolar membrane-associated protein iml1</fullName>
    </alternativeName>
</protein>
<evidence type="ECO:0000313" key="8">
    <source>
        <dbReference type="Proteomes" id="UP000247702"/>
    </source>
</evidence>
<dbReference type="SMART" id="SM00049">
    <property type="entry name" value="DEP"/>
    <property type="match status" value="1"/>
</dbReference>
<evidence type="ECO:0000313" key="7">
    <source>
        <dbReference type="EMBL" id="GBB87252.1"/>
    </source>
</evidence>
<dbReference type="InterPro" id="IPR048255">
    <property type="entry name" value="IML1_N"/>
</dbReference>
<gene>
    <name evidence="7" type="ORF">RclHR1_01370011</name>
</gene>
<evidence type="ECO:0000256" key="2">
    <source>
        <dbReference type="ARBA" id="ARBA00005643"/>
    </source>
</evidence>
<dbReference type="Gene3D" id="1.10.10.10">
    <property type="entry name" value="Winged helix-like DNA-binding domain superfamily/Winged helix DNA-binding domain"/>
    <property type="match status" value="1"/>
</dbReference>
<feature type="compositionally biased region" description="Polar residues" evidence="5">
    <location>
        <begin position="620"/>
        <end position="631"/>
    </location>
</feature>
<dbReference type="CDD" id="cd04449">
    <property type="entry name" value="DEP_DEPDC5-like"/>
    <property type="match status" value="1"/>
</dbReference>
<feature type="domain" description="DEP" evidence="6">
    <location>
        <begin position="1051"/>
        <end position="1120"/>
    </location>
</feature>
<dbReference type="InterPro" id="IPR000591">
    <property type="entry name" value="DEP_dom"/>
</dbReference>